<name>A0A1J4JI23_9EUKA</name>
<reference evidence="2" key="1">
    <citation type="submission" date="2016-10" db="EMBL/GenBank/DDBJ databases">
        <authorList>
            <person name="Benchimol M."/>
            <person name="Almeida L.G."/>
            <person name="Vasconcelos A.T."/>
            <person name="Perreira-Neves A."/>
            <person name="Rosa I.A."/>
            <person name="Tasca T."/>
            <person name="Bogo M.R."/>
            <person name="de Souza W."/>
        </authorList>
    </citation>
    <scope>NUCLEOTIDE SEQUENCE [LARGE SCALE GENOMIC DNA]</scope>
    <source>
        <strain evidence="2">K</strain>
    </source>
</reference>
<accession>A0A1J4JI23</accession>
<dbReference type="GeneID" id="94845598"/>
<sequence length="244" mass="27273">MKSDLPSIAKRSPLQAGAPRPVPAVFTPGKPSSNISNPRNSNTIANQQKSPIQNRNRPLISNPNQHNSSGHTKYHGNFVLPPLESSSDNSEMSNLTAVDQNKKPLFAPKPTQLNSLNSNKNRMIAITNQNVNQNRIKQQPANKSTQKRSNFDSKQENNDNLMNNNYVDEDLGLDNNYSSNVINENESFQNHEEEEVDENVAMLDSRYADSDEDDDEEDEEDFGEEDGEEIDADPSEFGITVTKL</sequence>
<dbReference type="AlphaFoldDB" id="A0A1J4JI23"/>
<dbReference type="EMBL" id="MLAK01001127">
    <property type="protein sequence ID" value="OHS97235.1"/>
    <property type="molecule type" value="Genomic_DNA"/>
</dbReference>
<feature type="compositionally biased region" description="Polar residues" evidence="1">
    <location>
        <begin position="129"/>
        <end position="148"/>
    </location>
</feature>
<evidence type="ECO:0000313" key="3">
    <source>
        <dbReference type="Proteomes" id="UP000179807"/>
    </source>
</evidence>
<proteinExistence type="predicted"/>
<dbReference type="VEuPathDB" id="TrichDB:TRFO_36552"/>
<keyword evidence="3" id="KW-1185">Reference proteome</keyword>
<organism evidence="2 3">
    <name type="scientific">Tritrichomonas foetus</name>
    <dbReference type="NCBI Taxonomy" id="1144522"/>
    <lineage>
        <taxon>Eukaryota</taxon>
        <taxon>Metamonada</taxon>
        <taxon>Parabasalia</taxon>
        <taxon>Tritrichomonadida</taxon>
        <taxon>Tritrichomonadidae</taxon>
        <taxon>Tritrichomonas</taxon>
    </lineage>
</organism>
<dbReference type="Proteomes" id="UP000179807">
    <property type="component" value="Unassembled WGS sequence"/>
</dbReference>
<feature type="compositionally biased region" description="Acidic residues" evidence="1">
    <location>
        <begin position="210"/>
        <end position="234"/>
    </location>
</feature>
<evidence type="ECO:0000313" key="2">
    <source>
        <dbReference type="EMBL" id="OHS97235.1"/>
    </source>
</evidence>
<dbReference type="RefSeq" id="XP_068350372.1">
    <property type="nucleotide sequence ID" value="XM_068510894.1"/>
</dbReference>
<feature type="compositionally biased region" description="Polar residues" evidence="1">
    <location>
        <begin position="43"/>
        <end position="71"/>
    </location>
</feature>
<feature type="region of interest" description="Disordered" evidence="1">
    <location>
        <begin position="1"/>
        <end position="94"/>
    </location>
</feature>
<comment type="caution">
    <text evidence="2">The sequence shown here is derived from an EMBL/GenBank/DDBJ whole genome shotgun (WGS) entry which is preliminary data.</text>
</comment>
<feature type="compositionally biased region" description="Polar residues" evidence="1">
    <location>
        <begin position="84"/>
        <end position="94"/>
    </location>
</feature>
<evidence type="ECO:0000256" key="1">
    <source>
        <dbReference type="SAM" id="MobiDB-lite"/>
    </source>
</evidence>
<feature type="region of interest" description="Disordered" evidence="1">
    <location>
        <begin position="129"/>
        <end position="244"/>
    </location>
</feature>
<protein>
    <submittedName>
        <fullName evidence="2">Uncharacterized protein</fullName>
    </submittedName>
</protein>
<feature type="region of interest" description="Disordered" evidence="1">
    <location>
        <begin position="99"/>
        <end position="118"/>
    </location>
</feature>
<feature type="compositionally biased region" description="Low complexity" evidence="1">
    <location>
        <begin position="31"/>
        <end position="42"/>
    </location>
</feature>
<gene>
    <name evidence="2" type="ORF">TRFO_36552</name>
</gene>